<dbReference type="SUPFAM" id="SSF54523">
    <property type="entry name" value="Pili subunits"/>
    <property type="match status" value="1"/>
</dbReference>
<dbReference type="EMBL" id="LCKS01000005">
    <property type="protein sequence ID" value="KKU02963.1"/>
    <property type="molecule type" value="Genomic_DNA"/>
</dbReference>
<dbReference type="Proteomes" id="UP000034264">
    <property type="component" value="Unassembled WGS sequence"/>
</dbReference>
<keyword evidence="4 6" id="KW-1133">Transmembrane helix</keyword>
<evidence type="ECO:0000256" key="3">
    <source>
        <dbReference type="ARBA" id="ARBA00022692"/>
    </source>
</evidence>
<comment type="caution">
    <text evidence="7">The sequence shown here is derived from an EMBL/GenBank/DDBJ whole genome shotgun (WGS) entry which is preliminary data.</text>
</comment>
<evidence type="ECO:0000313" key="8">
    <source>
        <dbReference type="Proteomes" id="UP000034264"/>
    </source>
</evidence>
<dbReference type="GO" id="GO:0015628">
    <property type="term" value="P:protein secretion by the type II secretion system"/>
    <property type="evidence" value="ECO:0007669"/>
    <property type="project" value="InterPro"/>
</dbReference>
<keyword evidence="5 6" id="KW-0472">Membrane</keyword>
<dbReference type="InterPro" id="IPR012902">
    <property type="entry name" value="N_methyl_site"/>
</dbReference>
<dbReference type="GO" id="GO:0015627">
    <property type="term" value="C:type II protein secretion system complex"/>
    <property type="evidence" value="ECO:0007669"/>
    <property type="project" value="InterPro"/>
</dbReference>
<keyword evidence="2" id="KW-0488">Methylation</keyword>
<feature type="transmembrane region" description="Helical" evidence="6">
    <location>
        <begin position="20"/>
        <end position="40"/>
    </location>
</feature>
<name>A0A0G1PC35_9BACT</name>
<dbReference type="PANTHER" id="PTHR30093">
    <property type="entry name" value="GENERAL SECRETION PATHWAY PROTEIN G"/>
    <property type="match status" value="1"/>
</dbReference>
<evidence type="ECO:0000256" key="5">
    <source>
        <dbReference type="ARBA" id="ARBA00023136"/>
    </source>
</evidence>
<dbReference type="NCBIfam" id="TIGR02532">
    <property type="entry name" value="IV_pilin_GFxxxE"/>
    <property type="match status" value="1"/>
</dbReference>
<dbReference type="Gene3D" id="3.30.700.10">
    <property type="entry name" value="Glycoprotein, Type 4 Pilin"/>
    <property type="match status" value="1"/>
</dbReference>
<accession>A0A0G1PC35</accession>
<dbReference type="Pfam" id="PF07963">
    <property type="entry name" value="N_methyl"/>
    <property type="match status" value="1"/>
</dbReference>
<comment type="subcellular location">
    <subcellularLocation>
        <location evidence="1">Membrane</location>
        <topology evidence="1">Single-pass membrane protein</topology>
    </subcellularLocation>
</comment>
<dbReference type="PANTHER" id="PTHR30093:SF44">
    <property type="entry name" value="TYPE II SECRETION SYSTEM CORE PROTEIN G"/>
    <property type="match status" value="1"/>
</dbReference>
<dbReference type="GO" id="GO:0016020">
    <property type="term" value="C:membrane"/>
    <property type="evidence" value="ECO:0007669"/>
    <property type="project" value="UniProtKB-SubCell"/>
</dbReference>
<gene>
    <name evidence="7" type="ORF">UX05_C0005G0040</name>
</gene>
<dbReference type="InterPro" id="IPR045584">
    <property type="entry name" value="Pilin-like"/>
</dbReference>
<organism evidence="7 8">
    <name type="scientific">Candidatus Amesbacteria bacterium GW2011_GWC2_45_19</name>
    <dbReference type="NCBI Taxonomy" id="1618366"/>
    <lineage>
        <taxon>Bacteria</taxon>
        <taxon>Candidatus Amesiibacteriota</taxon>
    </lineage>
</organism>
<evidence type="ECO:0000256" key="2">
    <source>
        <dbReference type="ARBA" id="ARBA00022481"/>
    </source>
</evidence>
<evidence type="ECO:0000313" key="7">
    <source>
        <dbReference type="EMBL" id="KKU02963.1"/>
    </source>
</evidence>
<dbReference type="PRINTS" id="PR00813">
    <property type="entry name" value="BCTERIALGSPG"/>
</dbReference>
<evidence type="ECO:0000256" key="6">
    <source>
        <dbReference type="SAM" id="Phobius"/>
    </source>
</evidence>
<evidence type="ECO:0008006" key="9">
    <source>
        <dbReference type="Google" id="ProtNLM"/>
    </source>
</evidence>
<evidence type="ECO:0000256" key="4">
    <source>
        <dbReference type="ARBA" id="ARBA00022989"/>
    </source>
</evidence>
<dbReference type="InterPro" id="IPR000983">
    <property type="entry name" value="Bac_GSPG_pilin"/>
</dbReference>
<proteinExistence type="predicted"/>
<evidence type="ECO:0000256" key="1">
    <source>
        <dbReference type="ARBA" id="ARBA00004167"/>
    </source>
</evidence>
<protein>
    <recommendedName>
        <fullName evidence="9">Type II secretion system protein GspG C-terminal domain-containing protein</fullName>
    </recommendedName>
</protein>
<reference evidence="7 8" key="1">
    <citation type="journal article" date="2015" name="Nature">
        <title>rRNA introns, odd ribosomes, and small enigmatic genomes across a large radiation of phyla.</title>
        <authorList>
            <person name="Brown C.T."/>
            <person name="Hug L.A."/>
            <person name="Thomas B.C."/>
            <person name="Sharon I."/>
            <person name="Castelle C.J."/>
            <person name="Singh A."/>
            <person name="Wilkins M.J."/>
            <person name="Williams K.H."/>
            <person name="Banfield J.F."/>
        </authorList>
    </citation>
    <scope>NUCLEOTIDE SEQUENCE [LARGE SCALE GENOMIC DNA]</scope>
</reference>
<dbReference type="AlphaFoldDB" id="A0A0G1PC35"/>
<keyword evidence="3 6" id="KW-0812">Transmembrane</keyword>
<dbReference type="PROSITE" id="PS00409">
    <property type="entry name" value="PROKAR_NTER_METHYL"/>
    <property type="match status" value="1"/>
</dbReference>
<sequence length="127" mass="13611">MIYNVIGMRVIKKGFTLVELLVVMAVVAVLAAMTLGRSVTGNLEKGRDGRRQTDLEAIRSALEIYRSDLGTYPVGTGSLSPTYITTVPTDPKTNGGYAYTQGGAGKTYNLCATREITTPLAYCVTNP</sequence>